<dbReference type="STRING" id="74557.A0A1W0A5C9"/>
<evidence type="ECO:0000313" key="3">
    <source>
        <dbReference type="EMBL" id="OQS05240.1"/>
    </source>
</evidence>
<dbReference type="PANTHER" id="PTHR34062:SF1">
    <property type="entry name" value="NADH-UBIQUINONE OXIDOREDUCTASE 21KDA SUBUNIT N-TERMINAL DOMAIN-CONTAINING PROTEIN"/>
    <property type="match status" value="1"/>
</dbReference>
<dbReference type="PANTHER" id="PTHR34062">
    <property type="entry name" value="OXIDOREDUCTASE 21 KDA SUBUNIT, PUTATIVE (AFU_ORTHOLOGUE AFUA_4G04750)-RELATED"/>
    <property type="match status" value="1"/>
</dbReference>
<sequence length="84" mass="9016">MDPRTPRFPITMKHPSFGDTTDNFNASDYLTIGTSSAVSLTAGYALGKPVRVPAMVAMGILGTIGGFLYAFQNSAQRLEGFKKN</sequence>
<feature type="transmembrane region" description="Helical" evidence="1">
    <location>
        <begin position="52"/>
        <end position="71"/>
    </location>
</feature>
<keyword evidence="1" id="KW-1133">Transmembrane helix</keyword>
<dbReference type="InterPro" id="IPR053229">
    <property type="entry name" value="NADH-Q_oxidrdct_subunit"/>
</dbReference>
<protein>
    <recommendedName>
        <fullName evidence="2">NADH-ubiquinone oxidoreductase 21kDa subunit N-terminal domain-containing protein</fullName>
    </recommendedName>
</protein>
<organism evidence="3 4">
    <name type="scientific">Thraustotheca clavata</name>
    <dbReference type="NCBI Taxonomy" id="74557"/>
    <lineage>
        <taxon>Eukaryota</taxon>
        <taxon>Sar</taxon>
        <taxon>Stramenopiles</taxon>
        <taxon>Oomycota</taxon>
        <taxon>Saprolegniomycetes</taxon>
        <taxon>Saprolegniales</taxon>
        <taxon>Achlyaceae</taxon>
        <taxon>Thraustotheca</taxon>
    </lineage>
</organism>
<dbReference type="EMBL" id="JNBS01000481">
    <property type="protein sequence ID" value="OQS05240.1"/>
    <property type="molecule type" value="Genomic_DNA"/>
</dbReference>
<keyword evidence="4" id="KW-1185">Reference proteome</keyword>
<proteinExistence type="predicted"/>
<name>A0A1W0A5C9_9STRA</name>
<keyword evidence="1" id="KW-0472">Membrane</keyword>
<dbReference type="Pfam" id="PF10785">
    <property type="entry name" value="NADH-u_ox-rdase"/>
    <property type="match status" value="1"/>
</dbReference>
<dbReference type="Proteomes" id="UP000243217">
    <property type="component" value="Unassembled WGS sequence"/>
</dbReference>
<evidence type="ECO:0000313" key="4">
    <source>
        <dbReference type="Proteomes" id="UP000243217"/>
    </source>
</evidence>
<comment type="caution">
    <text evidence="3">The sequence shown here is derived from an EMBL/GenBank/DDBJ whole genome shotgun (WGS) entry which is preliminary data.</text>
</comment>
<gene>
    <name evidence="3" type="ORF">THRCLA_20678</name>
</gene>
<reference evidence="3 4" key="1">
    <citation type="journal article" date="2014" name="Genome Biol. Evol.">
        <title>The secreted proteins of Achlya hypogyna and Thraustotheca clavata identify the ancestral oomycete secretome and reveal gene acquisitions by horizontal gene transfer.</title>
        <authorList>
            <person name="Misner I."/>
            <person name="Blouin N."/>
            <person name="Leonard G."/>
            <person name="Richards T.A."/>
            <person name="Lane C.E."/>
        </authorList>
    </citation>
    <scope>NUCLEOTIDE SEQUENCE [LARGE SCALE GENOMIC DNA]</scope>
    <source>
        <strain evidence="3 4">ATCC 34112</strain>
    </source>
</reference>
<dbReference type="AlphaFoldDB" id="A0A1W0A5C9"/>
<dbReference type="OrthoDB" id="196140at2759"/>
<evidence type="ECO:0000259" key="2">
    <source>
        <dbReference type="Pfam" id="PF10785"/>
    </source>
</evidence>
<dbReference type="InterPro" id="IPR019721">
    <property type="entry name" value="NADH-UbQ_OxRdtase_su21_N"/>
</dbReference>
<feature type="domain" description="NADH-ubiquinone oxidoreductase 21kDa subunit N-terminal" evidence="2">
    <location>
        <begin position="6"/>
        <end position="82"/>
    </location>
</feature>
<keyword evidence="1" id="KW-0812">Transmembrane</keyword>
<evidence type="ECO:0000256" key="1">
    <source>
        <dbReference type="SAM" id="Phobius"/>
    </source>
</evidence>
<accession>A0A1W0A5C9</accession>